<feature type="transmembrane region" description="Helical" evidence="1">
    <location>
        <begin position="64"/>
        <end position="81"/>
    </location>
</feature>
<accession>U3PEB3</accession>
<dbReference type="HOGENOM" id="CLU_2001033_0_0_11"/>
<evidence type="ECO:0008006" key="4">
    <source>
        <dbReference type="Google" id="ProtNLM"/>
    </source>
</evidence>
<keyword evidence="1" id="KW-0472">Membrane</keyword>
<dbReference type="KEGG" id="lxy:O159_18750"/>
<evidence type="ECO:0000256" key="1">
    <source>
        <dbReference type="SAM" id="Phobius"/>
    </source>
</evidence>
<evidence type="ECO:0000313" key="2">
    <source>
        <dbReference type="EMBL" id="AGW41898.1"/>
    </source>
</evidence>
<dbReference type="PATRIC" id="fig|1389489.3.peg.1806"/>
<protein>
    <recommendedName>
        <fullName evidence="4">Histidinol dehydrogenase</fullName>
    </recommendedName>
</protein>
<keyword evidence="1" id="KW-1133">Transmembrane helix</keyword>
<dbReference type="STRING" id="1389489.O159_18750"/>
<keyword evidence="3" id="KW-1185">Reference proteome</keyword>
<dbReference type="OrthoDB" id="5123489at2"/>
<sequence>MLSRIVSAVLLLLLGAIVGGVGTVVHPIALEWGVSIPLGLIGSLLAVAALLAGLRFLGHSRVPAALAAAGTLGTILLFAQQSPGGSVLVPDDALGQSWLVAPFLIVAVALAWPDLSRRRAEPAL</sequence>
<feature type="transmembrane region" description="Helical" evidence="1">
    <location>
        <begin position="36"/>
        <end position="57"/>
    </location>
</feature>
<evidence type="ECO:0000313" key="3">
    <source>
        <dbReference type="Proteomes" id="UP000016743"/>
    </source>
</evidence>
<dbReference type="AlphaFoldDB" id="U3PEB3"/>
<organism evidence="2 3">
    <name type="scientific">Leifsonia xyli subsp. cynodontis DSM 46306</name>
    <dbReference type="NCBI Taxonomy" id="1389489"/>
    <lineage>
        <taxon>Bacteria</taxon>
        <taxon>Bacillati</taxon>
        <taxon>Actinomycetota</taxon>
        <taxon>Actinomycetes</taxon>
        <taxon>Micrococcales</taxon>
        <taxon>Microbacteriaceae</taxon>
        <taxon>Leifsonia</taxon>
    </lineage>
</organism>
<proteinExistence type="predicted"/>
<dbReference type="RefSeq" id="WP_021755382.1">
    <property type="nucleotide sequence ID" value="NC_022438.1"/>
</dbReference>
<dbReference type="EMBL" id="CP006734">
    <property type="protein sequence ID" value="AGW41898.1"/>
    <property type="molecule type" value="Genomic_DNA"/>
</dbReference>
<reference evidence="2 3" key="1">
    <citation type="journal article" date="2013" name="Genome Announc.">
        <title>Complete Genome Sequence of Leifsonia xyli subsp. cynodontis Strain DSM46306, a Gram-Positive Bacterial Pathogen of Grasses.</title>
        <authorList>
            <person name="Monteiro-Vitorello C.B."/>
            <person name="Zerillo M.M."/>
            <person name="Van Sluys M.A."/>
            <person name="Camargo L.E."/>
            <person name="Kitajima J.P."/>
        </authorList>
    </citation>
    <scope>NUCLEOTIDE SEQUENCE [LARGE SCALE GENOMIC DNA]</scope>
    <source>
        <strain evidence="2 3">DSM 46306</strain>
    </source>
</reference>
<keyword evidence="1" id="KW-0812">Transmembrane</keyword>
<dbReference type="eggNOG" id="COG2120">
    <property type="taxonomic scope" value="Bacteria"/>
</dbReference>
<feature type="transmembrane region" description="Helical" evidence="1">
    <location>
        <begin position="93"/>
        <end position="112"/>
    </location>
</feature>
<dbReference type="Proteomes" id="UP000016743">
    <property type="component" value="Chromosome"/>
</dbReference>
<gene>
    <name evidence="2" type="ORF">O159_18750</name>
</gene>
<name>U3PEB3_LEIXC</name>